<keyword evidence="3" id="KW-1185">Reference proteome</keyword>
<dbReference type="CDD" id="cd09742">
    <property type="entry name" value="Csm6_III-A"/>
    <property type="match status" value="1"/>
</dbReference>
<sequence>MPYLIVSTVGTSLLTNYVNRQKDQDLSLIFRDTANAVEKELTSHQRDMIDEIIQKVDAELRNAAFKELPRLSAELRGLLGYYGREFHSRNTGMDHHVLVATDTYQGREAARLLEEHLKRLGFNSVEILVPPGLSTRDCRSFTAGVNEVVRWCEQTLAGYRQHRYHIVFNLVGGFKSLQGYMNTLGMFYADEIIYIFEAPSADLIRIPRLPVVLDEIPVLQEKAVLFALMENGYFAREEEVKGIPEIYLDSDGEGSYTLSTWGLLMWERHKQKILGSDHLLPFPALAYERSFEKDFMDITDKARRADIQTTLAKVSLLFREQGLAGLRKDSGLLYETYKGRPGNIGHFRLNQDWRVSCRPEGNILRLRHVGPHDVNDNP</sequence>
<dbReference type="Pfam" id="PF09651">
    <property type="entry name" value="Cas_APE2256"/>
    <property type="match status" value="1"/>
</dbReference>
<evidence type="ECO:0000313" key="3">
    <source>
        <dbReference type="Proteomes" id="UP000184529"/>
    </source>
</evidence>
<dbReference type="NCBIfam" id="TIGR02619">
    <property type="entry name" value="putative CRISPR-associated protein, APE2256 family"/>
    <property type="match status" value="1"/>
</dbReference>
<dbReference type="InterPro" id="IPR013442">
    <property type="entry name" value="SSO1393-like"/>
</dbReference>
<protein>
    <submittedName>
        <fullName evidence="2">CRISPR-associated protein, APE2256 family</fullName>
    </submittedName>
</protein>
<dbReference type="AlphaFoldDB" id="A0A1M6FF26"/>
<organism evidence="2 3">
    <name type="scientific">Desulfofundulus thermosubterraneus DSM 16057</name>
    <dbReference type="NCBI Taxonomy" id="1121432"/>
    <lineage>
        <taxon>Bacteria</taxon>
        <taxon>Bacillati</taxon>
        <taxon>Bacillota</taxon>
        <taxon>Clostridia</taxon>
        <taxon>Eubacteriales</taxon>
        <taxon>Peptococcaceae</taxon>
        <taxon>Desulfofundulus</taxon>
    </lineage>
</organism>
<dbReference type="EMBL" id="FQZM01000016">
    <property type="protein sequence ID" value="SHI96263.1"/>
    <property type="molecule type" value="Genomic_DNA"/>
</dbReference>
<gene>
    <name evidence="2" type="ORF">SAMN02745219_01443</name>
</gene>
<dbReference type="OrthoDB" id="1803092at2"/>
<feature type="domain" description="CRISPR system ring nuclease SSO1393-like" evidence="1">
    <location>
        <begin position="70"/>
        <end position="209"/>
    </location>
</feature>
<dbReference type="RefSeq" id="WP_072868410.1">
    <property type="nucleotide sequence ID" value="NZ_FQZM01000016.1"/>
</dbReference>
<reference evidence="3" key="1">
    <citation type="submission" date="2016-11" db="EMBL/GenBank/DDBJ databases">
        <authorList>
            <person name="Varghese N."/>
            <person name="Submissions S."/>
        </authorList>
    </citation>
    <scope>NUCLEOTIDE SEQUENCE [LARGE SCALE GENOMIC DNA]</scope>
    <source>
        <strain evidence="3">DSM 16057</strain>
    </source>
</reference>
<accession>A0A1M6FF26</accession>
<dbReference type="Gene3D" id="1.10.196.30">
    <property type="match status" value="1"/>
</dbReference>
<dbReference type="Gene3D" id="3.40.50.10770">
    <property type="entry name" value="Hypothetical protein VC1899 like domain (Restriction endonuclease-like)"/>
    <property type="match status" value="1"/>
</dbReference>
<evidence type="ECO:0000259" key="1">
    <source>
        <dbReference type="Pfam" id="PF09651"/>
    </source>
</evidence>
<name>A0A1M6FF26_9FIRM</name>
<evidence type="ECO:0000313" key="2">
    <source>
        <dbReference type="EMBL" id="SHI96263.1"/>
    </source>
</evidence>
<dbReference type="STRING" id="1121432.SAMN02745219_01443"/>
<proteinExistence type="predicted"/>
<dbReference type="Proteomes" id="UP000184529">
    <property type="component" value="Unassembled WGS sequence"/>
</dbReference>